<accession>A0A8X6L4E0</accession>
<proteinExistence type="predicted"/>
<dbReference type="Proteomes" id="UP000887116">
    <property type="component" value="Unassembled WGS sequence"/>
</dbReference>
<protein>
    <submittedName>
        <fullName evidence="1">Uncharacterized protein</fullName>
    </submittedName>
</protein>
<dbReference type="EMBL" id="BMAO01004826">
    <property type="protein sequence ID" value="GFQ97310.1"/>
    <property type="molecule type" value="Genomic_DNA"/>
</dbReference>
<comment type="caution">
    <text evidence="1">The sequence shown here is derived from an EMBL/GenBank/DDBJ whole genome shotgun (WGS) entry which is preliminary data.</text>
</comment>
<evidence type="ECO:0000313" key="1">
    <source>
        <dbReference type="EMBL" id="GFQ97310.1"/>
    </source>
</evidence>
<name>A0A8X6L4E0_TRICU</name>
<keyword evidence="2" id="KW-1185">Reference proteome</keyword>
<organism evidence="1 2">
    <name type="scientific">Trichonephila clavata</name>
    <name type="common">Joro spider</name>
    <name type="synonym">Nephila clavata</name>
    <dbReference type="NCBI Taxonomy" id="2740835"/>
    <lineage>
        <taxon>Eukaryota</taxon>
        <taxon>Metazoa</taxon>
        <taxon>Ecdysozoa</taxon>
        <taxon>Arthropoda</taxon>
        <taxon>Chelicerata</taxon>
        <taxon>Arachnida</taxon>
        <taxon>Araneae</taxon>
        <taxon>Araneomorphae</taxon>
        <taxon>Entelegynae</taxon>
        <taxon>Araneoidea</taxon>
        <taxon>Nephilidae</taxon>
        <taxon>Trichonephila</taxon>
    </lineage>
</organism>
<reference evidence="1" key="1">
    <citation type="submission" date="2020-07" db="EMBL/GenBank/DDBJ databases">
        <title>Multicomponent nature underlies the extraordinary mechanical properties of spider dragline silk.</title>
        <authorList>
            <person name="Kono N."/>
            <person name="Nakamura H."/>
            <person name="Mori M."/>
            <person name="Yoshida Y."/>
            <person name="Ohtoshi R."/>
            <person name="Malay A.D."/>
            <person name="Moran D.A.P."/>
            <person name="Tomita M."/>
            <person name="Numata K."/>
            <person name="Arakawa K."/>
        </authorList>
    </citation>
    <scope>NUCLEOTIDE SEQUENCE</scope>
</reference>
<dbReference type="AlphaFoldDB" id="A0A8X6L4E0"/>
<sequence length="82" mass="9591">MYDGTMWPRLTNDHDQFCFAFEKKARELCYGKSGKISSESFRSKTKKTSLKTQAATKFSWIQAADVLKLVSMYLKRMKLYYG</sequence>
<evidence type="ECO:0000313" key="2">
    <source>
        <dbReference type="Proteomes" id="UP000887116"/>
    </source>
</evidence>
<gene>
    <name evidence="1" type="ORF">TNCT_104691</name>
</gene>